<gene>
    <name evidence="4" type="ORF">KO481_20600</name>
</gene>
<dbReference type="PANTHER" id="PTHR43081:SF1">
    <property type="entry name" value="ADENYLATE CYCLASE, TERMINAL-DIFFERENTIATION SPECIFIC"/>
    <property type="match status" value="1"/>
</dbReference>
<protein>
    <recommendedName>
        <fullName evidence="3">Guanylate cyclase domain-containing protein</fullName>
    </recommendedName>
</protein>
<feature type="transmembrane region" description="Helical" evidence="2">
    <location>
        <begin position="7"/>
        <end position="24"/>
    </location>
</feature>
<dbReference type="Gene3D" id="3.30.70.1230">
    <property type="entry name" value="Nucleotide cyclase"/>
    <property type="match status" value="1"/>
</dbReference>
<name>A0ABS6B0U9_9NOCA</name>
<evidence type="ECO:0000313" key="4">
    <source>
        <dbReference type="EMBL" id="MBU3063919.1"/>
    </source>
</evidence>
<dbReference type="PROSITE" id="PS50125">
    <property type="entry name" value="GUANYLATE_CYCLASE_2"/>
    <property type="match status" value="1"/>
</dbReference>
<dbReference type="InterPro" id="IPR029787">
    <property type="entry name" value="Nucleotide_cyclase"/>
</dbReference>
<keyword evidence="2" id="KW-1133">Transmembrane helix</keyword>
<keyword evidence="5" id="KW-1185">Reference proteome</keyword>
<feature type="transmembrane region" description="Helical" evidence="2">
    <location>
        <begin position="170"/>
        <end position="190"/>
    </location>
</feature>
<keyword evidence="2" id="KW-0472">Membrane</keyword>
<dbReference type="RefSeq" id="WP_215918796.1">
    <property type="nucleotide sequence ID" value="NZ_JAHKNI010000006.1"/>
</dbReference>
<dbReference type="SUPFAM" id="SSF55073">
    <property type="entry name" value="Nucleotide cyclase"/>
    <property type="match status" value="1"/>
</dbReference>
<proteinExistence type="inferred from homology"/>
<dbReference type="Gene3D" id="3.30.450.40">
    <property type="match status" value="1"/>
</dbReference>
<dbReference type="InterPro" id="IPR050697">
    <property type="entry name" value="Adenylyl/Guanylyl_Cyclase_3/4"/>
</dbReference>
<dbReference type="InterPro" id="IPR001054">
    <property type="entry name" value="A/G_cyclase"/>
</dbReference>
<feature type="transmembrane region" description="Helical" evidence="2">
    <location>
        <begin position="36"/>
        <end position="57"/>
    </location>
</feature>
<reference evidence="4 5" key="1">
    <citation type="submission" date="2021-06" db="EMBL/GenBank/DDBJ databases">
        <title>Actinomycetes sequencing.</title>
        <authorList>
            <person name="Shan Q."/>
        </authorList>
    </citation>
    <scope>NUCLEOTIDE SEQUENCE [LARGE SCALE GENOMIC DNA]</scope>
    <source>
        <strain evidence="4 5">NEAU-G5</strain>
    </source>
</reference>
<evidence type="ECO:0000256" key="2">
    <source>
        <dbReference type="SAM" id="Phobius"/>
    </source>
</evidence>
<comment type="similarity">
    <text evidence="1">Belongs to the adenylyl cyclase class-3 family.</text>
</comment>
<feature type="transmembrane region" description="Helical" evidence="2">
    <location>
        <begin position="101"/>
        <end position="125"/>
    </location>
</feature>
<dbReference type="SMART" id="SM00044">
    <property type="entry name" value="CYCc"/>
    <property type="match status" value="1"/>
</dbReference>
<evidence type="ECO:0000313" key="5">
    <source>
        <dbReference type="Proteomes" id="UP000733379"/>
    </source>
</evidence>
<feature type="transmembrane region" description="Helical" evidence="2">
    <location>
        <begin position="234"/>
        <end position="253"/>
    </location>
</feature>
<dbReference type="SUPFAM" id="SSF55781">
    <property type="entry name" value="GAF domain-like"/>
    <property type="match status" value="1"/>
</dbReference>
<dbReference type="Pfam" id="PF00211">
    <property type="entry name" value="Guanylate_cyc"/>
    <property type="match status" value="1"/>
</dbReference>
<dbReference type="CDD" id="cd07302">
    <property type="entry name" value="CHD"/>
    <property type="match status" value="1"/>
</dbReference>
<feature type="transmembrane region" description="Helical" evidence="2">
    <location>
        <begin position="137"/>
        <end position="158"/>
    </location>
</feature>
<feature type="transmembrane region" description="Helical" evidence="2">
    <location>
        <begin position="202"/>
        <end position="222"/>
    </location>
</feature>
<sequence length="661" mass="71018">MSKVKVLLWLGHLSLPAIGLWLLVSQPPLDMDYEHHVTHFWLVLATAVVALALGVMLFRAARMRRDLRLVLVSLVFQFSAGFLALHALATPGVILHAPNAGFVYAVPVGLGLGGVAALASSLEYGPVAAARLYRFEWALSALPVLLLGAWAVVSIAELPPLNHVPSAMEAQGPLIGVAFAGSACYFLAAYRYVRQFIRRRGLVLLSVLTAFVLLSEALFAVGFGRSWHASWWEWHVLMLAAFVLISISAHLQFRREGSTLGLFDSVTLRQTMAVLERDYARALNEMVDALRERAEGGVASGEPLGEVGVHLARRFGLTERQVAVLQQSAFALGNEREQVRRLGALAAIGERSNVIRHEQELLGEVLSLVSTAFERDRFRLGLIHGAEMVFPDGGPADPGAAAFPLVVKGSYAGVLEVRREAGGFGDADLALLRSFADRTSVMLENARLYQQLDGLFRSYMSPSVATALIADPTQAGLGGSRAEVTVLMADLSGFTPFSESSTPEAVVDMLNTYYGVIVPEILNCGGTVVQFVGDAVMAVFNAPARQPDHALRAASAGLALQRVVAETAARHPDWPRFRVGVNTGPALVGNVGAPQMRNYTAIGDTTNLAARLESLAEPGTVLIGSLTYDQLGPRAVVRSRGTVTVKGRSEPVTCYVLDGLR</sequence>
<organism evidence="4 5">
    <name type="scientific">Nocardia albiluteola</name>
    <dbReference type="NCBI Taxonomy" id="2842303"/>
    <lineage>
        <taxon>Bacteria</taxon>
        <taxon>Bacillati</taxon>
        <taxon>Actinomycetota</taxon>
        <taxon>Actinomycetes</taxon>
        <taxon>Mycobacteriales</taxon>
        <taxon>Nocardiaceae</taxon>
        <taxon>Nocardia</taxon>
    </lineage>
</organism>
<feature type="transmembrane region" description="Helical" evidence="2">
    <location>
        <begin position="69"/>
        <end position="89"/>
    </location>
</feature>
<feature type="domain" description="Guanylate cyclase" evidence="3">
    <location>
        <begin position="485"/>
        <end position="613"/>
    </location>
</feature>
<dbReference type="Proteomes" id="UP000733379">
    <property type="component" value="Unassembled WGS sequence"/>
</dbReference>
<evidence type="ECO:0000259" key="3">
    <source>
        <dbReference type="PROSITE" id="PS50125"/>
    </source>
</evidence>
<accession>A0ABS6B0U9</accession>
<dbReference type="EMBL" id="JAHKNI010000006">
    <property type="protein sequence ID" value="MBU3063919.1"/>
    <property type="molecule type" value="Genomic_DNA"/>
</dbReference>
<dbReference type="PANTHER" id="PTHR43081">
    <property type="entry name" value="ADENYLATE CYCLASE, TERMINAL-DIFFERENTIATION SPECIFIC-RELATED"/>
    <property type="match status" value="1"/>
</dbReference>
<keyword evidence="2" id="KW-0812">Transmembrane</keyword>
<evidence type="ECO:0000256" key="1">
    <source>
        <dbReference type="ARBA" id="ARBA00005381"/>
    </source>
</evidence>
<comment type="caution">
    <text evidence="4">The sequence shown here is derived from an EMBL/GenBank/DDBJ whole genome shotgun (WGS) entry which is preliminary data.</text>
</comment>
<dbReference type="InterPro" id="IPR029016">
    <property type="entry name" value="GAF-like_dom_sf"/>
</dbReference>